<evidence type="ECO:0000313" key="2">
    <source>
        <dbReference type="Proteomes" id="UP001596058"/>
    </source>
</evidence>
<name>A0ABW1D048_9ACTN</name>
<dbReference type="Proteomes" id="UP001596058">
    <property type="component" value="Unassembled WGS sequence"/>
</dbReference>
<dbReference type="RefSeq" id="WP_379519537.1">
    <property type="nucleotide sequence ID" value="NZ_JBHSPA010000050.1"/>
</dbReference>
<sequence length="136" mass="14866">MPNEQLIRTAYQNLYTAGQQAEKTPADQRRLILADVAADPLLNRMLRGIAALQATGRVTWGTPVLNTFDVKVDDDTATLHDCQDDTKTGQADAKTGERLTHGTTGTHLVVTYQKGKDGIWRASTLKQVDDPCSPTD</sequence>
<accession>A0ABW1D048</accession>
<proteinExistence type="predicted"/>
<protein>
    <recommendedName>
        <fullName evidence="3">DUF4440 domain-containing protein</fullName>
    </recommendedName>
</protein>
<dbReference type="EMBL" id="JBHSPA010000050">
    <property type="protein sequence ID" value="MFC5830043.1"/>
    <property type="molecule type" value="Genomic_DNA"/>
</dbReference>
<gene>
    <name evidence="1" type="ORF">ACFPZ3_39820</name>
</gene>
<reference evidence="2" key="1">
    <citation type="journal article" date="2019" name="Int. J. Syst. Evol. Microbiol.">
        <title>The Global Catalogue of Microorganisms (GCM) 10K type strain sequencing project: providing services to taxonomists for standard genome sequencing and annotation.</title>
        <authorList>
            <consortium name="The Broad Institute Genomics Platform"/>
            <consortium name="The Broad Institute Genome Sequencing Center for Infectious Disease"/>
            <person name="Wu L."/>
            <person name="Ma J."/>
        </authorList>
    </citation>
    <scope>NUCLEOTIDE SEQUENCE [LARGE SCALE GENOMIC DNA]</scope>
    <source>
        <strain evidence="2">CCUG 53903</strain>
    </source>
</reference>
<keyword evidence="2" id="KW-1185">Reference proteome</keyword>
<evidence type="ECO:0000313" key="1">
    <source>
        <dbReference type="EMBL" id="MFC5830043.1"/>
    </source>
</evidence>
<evidence type="ECO:0008006" key="3">
    <source>
        <dbReference type="Google" id="ProtNLM"/>
    </source>
</evidence>
<comment type="caution">
    <text evidence="1">The sequence shown here is derived from an EMBL/GenBank/DDBJ whole genome shotgun (WGS) entry which is preliminary data.</text>
</comment>
<organism evidence="1 2">
    <name type="scientific">Nonomuraea insulae</name>
    <dbReference type="NCBI Taxonomy" id="1616787"/>
    <lineage>
        <taxon>Bacteria</taxon>
        <taxon>Bacillati</taxon>
        <taxon>Actinomycetota</taxon>
        <taxon>Actinomycetes</taxon>
        <taxon>Streptosporangiales</taxon>
        <taxon>Streptosporangiaceae</taxon>
        <taxon>Nonomuraea</taxon>
    </lineage>
</organism>